<sequence>MKILRLFGGLLLSLAVLAARAQVVTVQPTFFTADTPITLTFDATQGNAGLAGYTGSVYIWTGAVTDKSANQGDWKGGPRVNFNQPDPAALMTALGGDKYSISFTPRAFYGLAATDQLLKLAMLFRSGDGTKSGRATGGADIFVDAQVAALAVRITQPVPATTGNPQFVALNQQVAVAGTSSAAATLTLYLNGTQVAQQANATALNATVTIAQTGANVLRLTATAGGQTVEDTQTLVVRPAAPATAALPAGARPDGITYINGGTSAILSLSAPGKQFVYVVGEFNDWQPTAAGFMNQTADNLSTTPATVAATGRWWVQIDGLTAGQEYAYQFLVDGQLRVADPYCEKILDPNSDGGIPAATYPDLKAYPTGKTTGIVSVLQSNQAAYAWQTTNFQRPARTNMVTYELLVRDFVGAHNYQTLRDTLGYLQRLGVNAIELMPINEFDDNDNWGYSPDFYFAPDKYYGTKTALKQFIDECHRRGIAVVLDMVLNHSTGQSPMFQLYANGNNPAANNPWFNVGAPHPYSVYNDLNHESPYTKYFSKKVMQFWLQEYHIDGYRFDLAGGFTNKATTEATYADYDQSRIDIWKDYYQTLVATDATLYPILEHFPVDSEAKALTDYGFMIWGNMNYNYNEATMGYVPTSDLSRGYYKTRGFNNPNLITYMESHDEERLAYKNAAFGNTSGTYSTKDFATSMARNGEAAAFFFTVPGPKMVWQFGELGYDKSIFQCPDGSVPTPYRDNDQCKLSVKPALWSYYQDAARRNLFNVYRSLIALKKTQPVFANPTAYDQQMTGATKLVHLSDANLSVTVVGNFDVVAQTVVPAFQSAGTWYNYLTGTSRAVTDVNAPLTLQPGEYAVYTSKPINSSTGTVLATRPQTTAAFRLTAFPSPTAGAATLHYELPAAGSVSVTVSNVLGALVATVPTAGRQAAGPHDLALPTAALANGVYLVRLQAGGQQQTARLLVQH</sequence>
<dbReference type="InterPro" id="IPR017853">
    <property type="entry name" value="GH"/>
</dbReference>
<comment type="similarity">
    <text evidence="1">Belongs to the glycosyl hydrolase 13 family.</text>
</comment>
<dbReference type="AlphaFoldDB" id="A0A1G1TL39"/>
<dbReference type="Gene3D" id="2.60.40.10">
    <property type="entry name" value="Immunoglobulins"/>
    <property type="match status" value="1"/>
</dbReference>
<feature type="signal peptide" evidence="2">
    <location>
        <begin position="1"/>
        <end position="21"/>
    </location>
</feature>
<feature type="chain" id="PRO_5009579667" evidence="2">
    <location>
        <begin position="22"/>
        <end position="963"/>
    </location>
</feature>
<dbReference type="SUPFAM" id="SSF51445">
    <property type="entry name" value="(Trans)glycosidases"/>
    <property type="match status" value="1"/>
</dbReference>
<organism evidence="4 5">
    <name type="scientific">Hymenobacter coccineus</name>
    <dbReference type="NCBI Taxonomy" id="1908235"/>
    <lineage>
        <taxon>Bacteria</taxon>
        <taxon>Pseudomonadati</taxon>
        <taxon>Bacteroidota</taxon>
        <taxon>Cytophagia</taxon>
        <taxon>Cytophagales</taxon>
        <taxon>Hymenobacteraceae</taxon>
        <taxon>Hymenobacter</taxon>
    </lineage>
</organism>
<dbReference type="SMART" id="SM00642">
    <property type="entry name" value="Aamy"/>
    <property type="match status" value="1"/>
</dbReference>
<accession>A0A1G1TL39</accession>
<dbReference type="InterPro" id="IPR014756">
    <property type="entry name" value="Ig_E-set"/>
</dbReference>
<proteinExistence type="inferred from homology"/>
<dbReference type="InterPro" id="IPR032522">
    <property type="entry name" value="DUF4961"/>
</dbReference>
<reference evidence="4 5" key="1">
    <citation type="submission" date="2016-08" db="EMBL/GenBank/DDBJ databases">
        <title>Hymenobacter coccineus sp. nov., Hymenobacter lapidarius sp. nov. and Hymenobacter glacialis sp. nov., isolated from Antarctic soil.</title>
        <authorList>
            <person name="Sedlacek I."/>
            <person name="Kralova S."/>
            <person name="Kyrova K."/>
            <person name="Maslanova I."/>
            <person name="Stankova E."/>
            <person name="Vrbovska V."/>
            <person name="Nemec M."/>
            <person name="Bartak M."/>
            <person name="Svec P."/>
            <person name="Busse H.-J."/>
            <person name="Pantucek R."/>
        </authorList>
    </citation>
    <scope>NUCLEOTIDE SEQUENCE [LARGE SCALE GENOMIC DNA]</scope>
    <source>
        <strain evidence="4 5">CCM 8649</strain>
    </source>
</reference>
<dbReference type="InterPro" id="IPR006047">
    <property type="entry name" value="GH13_cat_dom"/>
</dbReference>
<evidence type="ECO:0000256" key="2">
    <source>
        <dbReference type="SAM" id="SignalP"/>
    </source>
</evidence>
<keyword evidence="5" id="KW-1185">Reference proteome</keyword>
<dbReference type="InterPro" id="IPR013783">
    <property type="entry name" value="Ig-like_fold"/>
</dbReference>
<evidence type="ECO:0000256" key="1">
    <source>
        <dbReference type="ARBA" id="ARBA00008061"/>
    </source>
</evidence>
<dbReference type="EMBL" id="MDZA01000045">
    <property type="protein sequence ID" value="OGX91599.1"/>
    <property type="molecule type" value="Genomic_DNA"/>
</dbReference>
<name>A0A1G1TL39_9BACT</name>
<dbReference type="NCBIfam" id="TIGR04183">
    <property type="entry name" value="Por_Secre_tail"/>
    <property type="match status" value="1"/>
</dbReference>
<evidence type="ECO:0000313" key="4">
    <source>
        <dbReference type="EMBL" id="OGX91599.1"/>
    </source>
</evidence>
<feature type="domain" description="Glycosyl hydrolase family 13 catalytic" evidence="3">
    <location>
        <begin position="405"/>
        <end position="773"/>
    </location>
</feature>
<dbReference type="InterPro" id="IPR026444">
    <property type="entry name" value="Secre_tail"/>
</dbReference>
<dbReference type="Pfam" id="PF16328">
    <property type="entry name" value="DUF4961"/>
    <property type="match status" value="1"/>
</dbReference>
<dbReference type="Pfam" id="PF00128">
    <property type="entry name" value="Alpha-amylase"/>
    <property type="match status" value="2"/>
</dbReference>
<dbReference type="PANTHER" id="PTHR43002">
    <property type="entry name" value="GLYCOGEN DEBRANCHING ENZYME"/>
    <property type="match status" value="1"/>
</dbReference>
<protein>
    <submittedName>
        <fullName evidence="4">1,4-alpha-glucan-branching protein</fullName>
    </submittedName>
</protein>
<dbReference type="Proteomes" id="UP000177506">
    <property type="component" value="Unassembled WGS sequence"/>
</dbReference>
<evidence type="ECO:0000313" key="5">
    <source>
        <dbReference type="Proteomes" id="UP000177506"/>
    </source>
</evidence>
<keyword evidence="2" id="KW-0732">Signal</keyword>
<dbReference type="SUPFAM" id="SSF81296">
    <property type="entry name" value="E set domains"/>
    <property type="match status" value="1"/>
</dbReference>
<comment type="caution">
    <text evidence="4">The sequence shown here is derived from an EMBL/GenBank/DDBJ whole genome shotgun (WGS) entry which is preliminary data.</text>
</comment>
<gene>
    <name evidence="4" type="ORF">BEN49_19085</name>
</gene>
<evidence type="ECO:0000259" key="3">
    <source>
        <dbReference type="SMART" id="SM00642"/>
    </source>
</evidence>
<dbReference type="CDD" id="cd11350">
    <property type="entry name" value="AmyAc_4"/>
    <property type="match status" value="1"/>
</dbReference>
<dbReference type="GO" id="GO:0005975">
    <property type="term" value="P:carbohydrate metabolic process"/>
    <property type="evidence" value="ECO:0007669"/>
    <property type="project" value="InterPro"/>
</dbReference>
<dbReference type="Gene3D" id="3.20.20.80">
    <property type="entry name" value="Glycosidases"/>
    <property type="match status" value="1"/>
</dbReference>
<dbReference type="RefSeq" id="WP_070741029.1">
    <property type="nucleotide sequence ID" value="NZ_MDZA01000045.1"/>
</dbReference>